<proteinExistence type="predicted"/>
<dbReference type="EMBL" id="CP042469">
    <property type="protein sequence ID" value="QOX63730.1"/>
    <property type="molecule type" value="Genomic_DNA"/>
</dbReference>
<organism evidence="1 2">
    <name type="scientific">Anoxybacterium hadale</name>
    <dbReference type="NCBI Taxonomy" id="3408580"/>
    <lineage>
        <taxon>Bacteria</taxon>
        <taxon>Bacillati</taxon>
        <taxon>Bacillota</taxon>
        <taxon>Clostridia</taxon>
        <taxon>Peptostreptococcales</taxon>
        <taxon>Anaerovoracaceae</taxon>
        <taxon>Anoxybacterium</taxon>
    </lineage>
</organism>
<protein>
    <submittedName>
        <fullName evidence="1">Xanthine permease</fullName>
    </submittedName>
</protein>
<keyword evidence="2" id="KW-1185">Reference proteome</keyword>
<sequence length="456" mass="47971">MEFQNKRLVGSTEKLSIGQSLFFGFQSVLACNLFLGPIVIIGIMQMDVSAAAALIAMTFLACGIATIIQSGFFLKYQVIQGMSFAIFGAVIAIVINADFATVFGGIMVAAIILIVLGVTGIFSIVVDKLIPGFVAGTVITIIGVALMPISWNSIIGIPGNPAINFLEAGITFIAMIVFMRLGNIRGKAGRIISVGSVIYAIALGTIVASFFGHVDLSPVGTAPWFAIPQILPFGAPKFDPNAIIVMTFILIIVMVESVGTWFTISEMSGEKLDKKRIDRGVMGEGIGCFIGAFIGGLPVTSYASNTGVLAVTKVFSRYAAIGGGIIAIAMALCPKLMYLIAIVPGSVIWGIYGYICIAIMLSGLSSIKSYPFTERNNLVLGTSILTTIGASVLPASIVQSMPPLLSYLFGSAICVGALTAIIMNLLLRQGKEDHAVLKAQKEESELEAAEEAQATV</sequence>
<name>A0ACD1AB55_9FIRM</name>
<reference evidence="1" key="1">
    <citation type="submission" date="2019-08" db="EMBL/GenBank/DDBJ databases">
        <title>Genome sequence of Clostridiales bacterium MT110.</title>
        <authorList>
            <person name="Cao J."/>
        </authorList>
    </citation>
    <scope>NUCLEOTIDE SEQUENCE</scope>
    <source>
        <strain evidence="1">MT110</strain>
    </source>
</reference>
<gene>
    <name evidence="1" type="ORF">FRZ06_10425</name>
</gene>
<accession>A0ACD1AB55</accession>
<evidence type="ECO:0000313" key="1">
    <source>
        <dbReference type="EMBL" id="QOX63730.1"/>
    </source>
</evidence>
<evidence type="ECO:0000313" key="2">
    <source>
        <dbReference type="Proteomes" id="UP000594014"/>
    </source>
</evidence>
<dbReference type="Proteomes" id="UP000594014">
    <property type="component" value="Chromosome"/>
</dbReference>